<dbReference type="Gene3D" id="2.10.260.10">
    <property type="match status" value="1"/>
</dbReference>
<sequence>MRVAKLGNDLAITLPAEVVENLSLKEGDEVELRVAGPKAIEIERRMSAEEALEKIKDLRIKLPPDWKFDREEANSR</sequence>
<dbReference type="SUPFAM" id="SSF89447">
    <property type="entry name" value="AbrB/MazE/MraZ-like"/>
    <property type="match status" value="1"/>
</dbReference>
<evidence type="ECO:0000259" key="2">
    <source>
        <dbReference type="PROSITE" id="PS51740"/>
    </source>
</evidence>
<comment type="caution">
    <text evidence="3">The sequence shown here is derived from an EMBL/GenBank/DDBJ whole genome shotgun (WGS) entry which is preliminary data.</text>
</comment>
<dbReference type="PROSITE" id="PS51740">
    <property type="entry name" value="SPOVT_ABRB"/>
    <property type="match status" value="1"/>
</dbReference>
<gene>
    <name evidence="3" type="ORF">JJB09_08585</name>
</gene>
<evidence type="ECO:0000256" key="1">
    <source>
        <dbReference type="PROSITE-ProRule" id="PRU01076"/>
    </source>
</evidence>
<accession>A0A937CP68</accession>
<dbReference type="EMBL" id="JAEQNC010000004">
    <property type="protein sequence ID" value="MBL0372083.1"/>
    <property type="molecule type" value="Genomic_DNA"/>
</dbReference>
<protein>
    <submittedName>
        <fullName evidence="3">AbrB/MazE/SpoVT family DNA-binding domain-containing protein</fullName>
    </submittedName>
</protein>
<dbReference type="InterPro" id="IPR007159">
    <property type="entry name" value="SpoVT-AbrB_dom"/>
</dbReference>
<dbReference type="SMART" id="SM00966">
    <property type="entry name" value="SpoVT_AbrB"/>
    <property type="match status" value="1"/>
</dbReference>
<evidence type="ECO:0000313" key="4">
    <source>
        <dbReference type="Proteomes" id="UP000633219"/>
    </source>
</evidence>
<reference evidence="3" key="1">
    <citation type="submission" date="2021-01" db="EMBL/GenBank/DDBJ databases">
        <title>Rhizobium sp. strain KVB221 16S ribosomal RNA gene Genome sequencing and assembly.</title>
        <authorList>
            <person name="Kang M."/>
        </authorList>
    </citation>
    <scope>NUCLEOTIDE SEQUENCE</scope>
    <source>
        <strain evidence="3">KVB221</strain>
    </source>
</reference>
<feature type="domain" description="SpoVT-AbrB" evidence="2">
    <location>
        <begin position="1"/>
        <end position="47"/>
    </location>
</feature>
<organism evidence="3 4">
    <name type="scientific">Rhizobium setariae</name>
    <dbReference type="NCBI Taxonomy" id="2801340"/>
    <lineage>
        <taxon>Bacteria</taxon>
        <taxon>Pseudomonadati</taxon>
        <taxon>Pseudomonadota</taxon>
        <taxon>Alphaproteobacteria</taxon>
        <taxon>Hyphomicrobiales</taxon>
        <taxon>Rhizobiaceae</taxon>
        <taxon>Rhizobium/Agrobacterium group</taxon>
        <taxon>Rhizobium</taxon>
    </lineage>
</organism>
<proteinExistence type="predicted"/>
<dbReference type="InterPro" id="IPR037914">
    <property type="entry name" value="SpoVT-AbrB_sf"/>
</dbReference>
<keyword evidence="4" id="KW-1185">Reference proteome</keyword>
<name>A0A937CP68_9HYPH</name>
<dbReference type="Pfam" id="PF04014">
    <property type="entry name" value="MazE_antitoxin"/>
    <property type="match status" value="1"/>
</dbReference>
<dbReference type="AlphaFoldDB" id="A0A937CP68"/>
<evidence type="ECO:0000313" key="3">
    <source>
        <dbReference type="EMBL" id="MBL0372083.1"/>
    </source>
</evidence>
<dbReference type="RefSeq" id="WP_201656091.1">
    <property type="nucleotide sequence ID" value="NZ_JAEQNC010000004.1"/>
</dbReference>
<keyword evidence="1 3" id="KW-0238">DNA-binding</keyword>
<dbReference type="Proteomes" id="UP000633219">
    <property type="component" value="Unassembled WGS sequence"/>
</dbReference>
<dbReference type="GO" id="GO:0003677">
    <property type="term" value="F:DNA binding"/>
    <property type="evidence" value="ECO:0007669"/>
    <property type="project" value="UniProtKB-UniRule"/>
</dbReference>